<dbReference type="AlphaFoldDB" id="A0A565CJG2"/>
<protein>
    <submittedName>
        <fullName evidence="1">Uncharacterized protein</fullName>
    </submittedName>
</protein>
<gene>
    <name evidence="1" type="ORF">ANE_LOCUS24304</name>
</gene>
<keyword evidence="2" id="KW-1185">Reference proteome</keyword>
<name>A0A565CJG2_9BRAS</name>
<dbReference type="Proteomes" id="UP000489600">
    <property type="component" value="Unassembled WGS sequence"/>
</dbReference>
<evidence type="ECO:0000313" key="1">
    <source>
        <dbReference type="EMBL" id="VVB13860.1"/>
    </source>
</evidence>
<sequence>MRATGDVIAVEEDSAWSLTSSDTNTSSRQSKSKGTLVILPTTPDHSYQTDDKFREDRVFKKIQINKKCGLCFLFCGKK</sequence>
<comment type="caution">
    <text evidence="1">The sequence shown here is derived from an EMBL/GenBank/DDBJ whole genome shotgun (WGS) entry which is preliminary data.</text>
</comment>
<organism evidence="1 2">
    <name type="scientific">Arabis nemorensis</name>
    <dbReference type="NCBI Taxonomy" id="586526"/>
    <lineage>
        <taxon>Eukaryota</taxon>
        <taxon>Viridiplantae</taxon>
        <taxon>Streptophyta</taxon>
        <taxon>Embryophyta</taxon>
        <taxon>Tracheophyta</taxon>
        <taxon>Spermatophyta</taxon>
        <taxon>Magnoliopsida</taxon>
        <taxon>eudicotyledons</taxon>
        <taxon>Gunneridae</taxon>
        <taxon>Pentapetalae</taxon>
        <taxon>rosids</taxon>
        <taxon>malvids</taxon>
        <taxon>Brassicales</taxon>
        <taxon>Brassicaceae</taxon>
        <taxon>Arabideae</taxon>
        <taxon>Arabis</taxon>
    </lineage>
</organism>
<reference evidence="1" key="1">
    <citation type="submission" date="2019-07" db="EMBL/GenBank/DDBJ databases">
        <authorList>
            <person name="Dittberner H."/>
        </authorList>
    </citation>
    <scope>NUCLEOTIDE SEQUENCE [LARGE SCALE GENOMIC DNA]</scope>
</reference>
<dbReference type="EMBL" id="CABITT030000008">
    <property type="protein sequence ID" value="VVB13860.1"/>
    <property type="molecule type" value="Genomic_DNA"/>
</dbReference>
<accession>A0A565CJG2</accession>
<evidence type="ECO:0000313" key="2">
    <source>
        <dbReference type="Proteomes" id="UP000489600"/>
    </source>
</evidence>
<proteinExistence type="predicted"/>